<dbReference type="GO" id="GO:0005634">
    <property type="term" value="C:nucleus"/>
    <property type="evidence" value="ECO:0007669"/>
    <property type="project" value="TreeGrafter"/>
</dbReference>
<keyword evidence="3" id="KW-1185">Reference proteome</keyword>
<dbReference type="RefSeq" id="XP_026679183.1">
    <property type="nucleotide sequence ID" value="XM_026823382.1"/>
</dbReference>
<evidence type="ECO:0000313" key="6">
    <source>
        <dbReference type="RefSeq" id="XP_026679184.1"/>
    </source>
</evidence>
<evidence type="ECO:0000313" key="7">
    <source>
        <dbReference type="RefSeq" id="XP_026679185.1"/>
    </source>
</evidence>
<dbReference type="RefSeq" id="XP_026679185.1">
    <property type="nucleotide sequence ID" value="XM_026823384.1"/>
</dbReference>
<evidence type="ECO:0000313" key="4">
    <source>
        <dbReference type="RefSeq" id="XP_008471703.1"/>
    </source>
</evidence>
<dbReference type="GeneID" id="103508899"/>
<dbReference type="Proteomes" id="UP000079169">
    <property type="component" value="Unplaced"/>
</dbReference>
<feature type="region of interest" description="Disordered" evidence="1">
    <location>
        <begin position="394"/>
        <end position="415"/>
    </location>
</feature>
<dbReference type="AlphaFoldDB" id="A0A1S3D0R4"/>
<evidence type="ECO:0000313" key="5">
    <source>
        <dbReference type="RefSeq" id="XP_026679183.1"/>
    </source>
</evidence>
<dbReference type="PaxDb" id="121845-A0A1S3D0R4"/>
<proteinExistence type="predicted"/>
<evidence type="ECO:0000313" key="3">
    <source>
        <dbReference type="Proteomes" id="UP000079169"/>
    </source>
</evidence>
<dbReference type="InterPro" id="IPR032739">
    <property type="entry name" value="MRNIP"/>
</dbReference>
<organism evidence="3 4">
    <name type="scientific">Diaphorina citri</name>
    <name type="common">Asian citrus psyllid</name>
    <dbReference type="NCBI Taxonomy" id="121845"/>
    <lineage>
        <taxon>Eukaryota</taxon>
        <taxon>Metazoa</taxon>
        <taxon>Ecdysozoa</taxon>
        <taxon>Arthropoda</taxon>
        <taxon>Hexapoda</taxon>
        <taxon>Insecta</taxon>
        <taxon>Pterygota</taxon>
        <taxon>Neoptera</taxon>
        <taxon>Paraneoptera</taxon>
        <taxon>Hemiptera</taxon>
        <taxon>Sternorrhyncha</taxon>
        <taxon>Psylloidea</taxon>
        <taxon>Psyllidae</taxon>
        <taxon>Diaphorininae</taxon>
        <taxon>Diaphorina</taxon>
    </lineage>
</organism>
<dbReference type="PANTHER" id="PTHR15863:SF2">
    <property type="entry name" value="MRN COMPLEX-INTERACTING PROTEIN"/>
    <property type="match status" value="1"/>
</dbReference>
<dbReference type="STRING" id="121845.A0A1S3D0R4"/>
<sequence>MVQELQVLKCCSCSTFQVHIVKKAKKWDCKICNQKQSVKEVFGRGSGKDCRVHAQKLNALRAARDGSSLTDEQFSEFQSAAASIPHHSDHTDHSIPTQQACANVSNKWDKYLDQEIEDNESPEEDNRHLLEGVKCQKRKRRKLCAEAQETEAFVGKKPFGKFYNKPKSLKTDLSDITDVSHGNYNEEYAGYSANSSSTVPNTHTKWNQNSINSSHIEDFGISKPSIQNHESNTSIPSFSKTKGNNFETNLGCLNNTNRVSVSKWNKYLNTEDDDDNADDYYGTEEVLVRDNLIEESICDTNGMNKIFRGRTTYDTCLSEISRNIPQHITGQVSSSDRKSDTYLSEISSNVPQQTTSEVSTNAKSNDKLDLLQSLLKLKSDSDIENSQDKFRDVTNSMESNENQQSNTSNVVKKSERNIFEDPDDFLLDESLDF</sequence>
<accession>A0A1S3D0R4</accession>
<dbReference type="GO" id="GO:0003682">
    <property type="term" value="F:chromatin binding"/>
    <property type="evidence" value="ECO:0007669"/>
    <property type="project" value="TreeGrafter"/>
</dbReference>
<dbReference type="Pfam" id="PF15749">
    <property type="entry name" value="MRNIP"/>
    <property type="match status" value="1"/>
</dbReference>
<protein>
    <submittedName>
        <fullName evidence="4 5">MRN complex-interacting protein-like isoform X1</fullName>
    </submittedName>
    <submittedName>
        <fullName evidence="7">MRN complex-interacting protein-like isoform X2</fullName>
    </submittedName>
</protein>
<dbReference type="RefSeq" id="XP_008471703.1">
    <property type="nucleotide sequence ID" value="XM_008473481.3"/>
</dbReference>
<reference evidence="4 5" key="1">
    <citation type="submission" date="2025-04" db="UniProtKB">
        <authorList>
            <consortium name="RefSeq"/>
        </authorList>
    </citation>
    <scope>IDENTIFICATION</scope>
</reference>
<dbReference type="InterPro" id="IPR049472">
    <property type="entry name" value="MRNIP_N"/>
</dbReference>
<dbReference type="GO" id="GO:0007095">
    <property type="term" value="P:mitotic G2 DNA damage checkpoint signaling"/>
    <property type="evidence" value="ECO:0007669"/>
    <property type="project" value="TreeGrafter"/>
</dbReference>
<feature type="domain" description="MRN complex-interacting protein N-terminal" evidence="2">
    <location>
        <begin position="7"/>
        <end position="111"/>
    </location>
</feature>
<feature type="compositionally biased region" description="Low complexity" evidence="1">
    <location>
        <begin position="394"/>
        <end position="409"/>
    </location>
</feature>
<name>A0A1S3D0R4_DIACI</name>
<evidence type="ECO:0000256" key="1">
    <source>
        <dbReference type="SAM" id="MobiDB-lite"/>
    </source>
</evidence>
<dbReference type="RefSeq" id="XP_026679184.1">
    <property type="nucleotide sequence ID" value="XM_026823383.1"/>
</dbReference>
<evidence type="ECO:0000259" key="2">
    <source>
        <dbReference type="Pfam" id="PF15749"/>
    </source>
</evidence>
<dbReference type="PANTHER" id="PTHR15863">
    <property type="entry name" value="MRN COMPLEX-INTERACTING PROTEIN"/>
    <property type="match status" value="1"/>
</dbReference>
<gene>
    <name evidence="4 5 6 7" type="primary">LOC103508899</name>
</gene>